<reference evidence="1 2" key="1">
    <citation type="submission" date="2019-06" db="EMBL/GenBank/DDBJ databases">
        <title>A distant relative of Phikzvirus genus phages from a therapeutic phage collection.</title>
        <authorList>
            <person name="Hejnowicz M.S."/>
            <person name="Dabrowski K."/>
            <person name="Gawor J."/>
            <person name="Weber-Dabrowska B."/>
            <person name="Gromadka R."/>
            <person name="Lobocka M.B."/>
        </authorList>
    </citation>
    <scope>NUCLEOTIDE SEQUENCE [LARGE SCALE GENOMIC DNA]</scope>
</reference>
<evidence type="ECO:0000313" key="2">
    <source>
        <dbReference type="Proteomes" id="UP000322144"/>
    </source>
</evidence>
<evidence type="ECO:0000313" key="1">
    <source>
        <dbReference type="EMBL" id="QEM41752.1"/>
    </source>
</evidence>
<dbReference type="KEGG" id="vg:77936773"/>
<name>A0A5C1K7B5_9CAUD</name>
<dbReference type="RefSeq" id="YP_010660763.1">
    <property type="nucleotide sequence ID" value="NC_070882.1"/>
</dbReference>
<sequence length="101" mass="11662">MTTQFEVTLEEIKAELGTPLEIVPMVLHKLFQLPYDLPYPSKILFEEQRLESNKPRLLIRNKDSIVIGIALEPTVDKASILTYIKKAAPTVMDLRPWVERE</sequence>
<dbReference type="Proteomes" id="UP000322144">
    <property type="component" value="Segment"/>
</dbReference>
<accession>A0A5C1K7B5</accession>
<organism evidence="1 2">
    <name type="scientific">Pseudomonas phage vB_PaeM_PS119XW</name>
    <dbReference type="NCBI Taxonomy" id="2601632"/>
    <lineage>
        <taxon>Viruses</taxon>
        <taxon>Duplodnaviria</taxon>
        <taxon>Heunggongvirae</taxon>
        <taxon>Uroviricota</taxon>
        <taxon>Caudoviricetes</taxon>
        <taxon>Chimalliviridae</taxon>
        <taxon>Pawinskivirus</taxon>
        <taxon>Pawinskivirus PS119XW</taxon>
    </lineage>
</organism>
<proteinExistence type="predicted"/>
<dbReference type="EMBL" id="MN103543">
    <property type="protein sequence ID" value="QEM41752.1"/>
    <property type="molecule type" value="Genomic_DNA"/>
</dbReference>
<dbReference type="GeneID" id="77936773"/>
<keyword evidence="2" id="KW-1185">Reference proteome</keyword>
<protein>
    <submittedName>
        <fullName evidence="1">Uncharacterized protein</fullName>
    </submittedName>
</protein>